<evidence type="ECO:0000313" key="3">
    <source>
        <dbReference type="EMBL" id="GAG07609.1"/>
    </source>
</evidence>
<dbReference type="AlphaFoldDB" id="X0UP69"/>
<dbReference type="Pfam" id="PF01590">
    <property type="entry name" value="GAF"/>
    <property type="match status" value="1"/>
</dbReference>
<protein>
    <recommendedName>
        <fullName evidence="2">GAF domain-containing protein</fullName>
    </recommendedName>
</protein>
<sequence length="263" mass="29320">NSRAASSGVATDDSLVFFAGNRCIFRIRIPLRGSCWFDTANVPRELVVCARPPAEAPNEASLLEPREKLEAFARVTAFALESALRDEQQFVMRESAQVVVSKEVDRERALDDLAKAIAQRMRFHGCTIFSSVTDTKDLRVVGTTGIDSEDPRDEWTLDATEGEDGSTPGNADPIAPVVRTREIVVSNDMHSEDWHELLPPALEARTYEQFLGVPVLARPPYREDTGENELVGVVRFRNKKDDANHRDRPIDALDLLEARFVAT</sequence>
<feature type="non-terminal residue" evidence="3">
    <location>
        <position position="263"/>
    </location>
</feature>
<feature type="region of interest" description="Disordered" evidence="1">
    <location>
        <begin position="143"/>
        <end position="174"/>
    </location>
</feature>
<feature type="domain" description="GAF" evidence="2">
    <location>
        <begin position="105"/>
        <end position="241"/>
    </location>
</feature>
<organism evidence="3">
    <name type="scientific">marine sediment metagenome</name>
    <dbReference type="NCBI Taxonomy" id="412755"/>
    <lineage>
        <taxon>unclassified sequences</taxon>
        <taxon>metagenomes</taxon>
        <taxon>ecological metagenomes</taxon>
    </lineage>
</organism>
<dbReference type="InterPro" id="IPR029016">
    <property type="entry name" value="GAF-like_dom_sf"/>
</dbReference>
<evidence type="ECO:0000259" key="2">
    <source>
        <dbReference type="Pfam" id="PF01590"/>
    </source>
</evidence>
<name>X0UP69_9ZZZZ</name>
<accession>X0UP69</accession>
<reference evidence="3" key="1">
    <citation type="journal article" date="2014" name="Front. Microbiol.">
        <title>High frequency of phylogenetically diverse reductive dehalogenase-homologous genes in deep subseafloor sedimentary metagenomes.</title>
        <authorList>
            <person name="Kawai M."/>
            <person name="Futagami T."/>
            <person name="Toyoda A."/>
            <person name="Takaki Y."/>
            <person name="Nishi S."/>
            <person name="Hori S."/>
            <person name="Arai W."/>
            <person name="Tsubouchi T."/>
            <person name="Morono Y."/>
            <person name="Uchiyama I."/>
            <person name="Ito T."/>
            <person name="Fujiyama A."/>
            <person name="Inagaki F."/>
            <person name="Takami H."/>
        </authorList>
    </citation>
    <scope>NUCLEOTIDE SEQUENCE</scope>
    <source>
        <strain evidence="3">Expedition CK06-06</strain>
    </source>
</reference>
<dbReference type="Gene3D" id="3.30.450.40">
    <property type="match status" value="1"/>
</dbReference>
<evidence type="ECO:0000256" key="1">
    <source>
        <dbReference type="SAM" id="MobiDB-lite"/>
    </source>
</evidence>
<dbReference type="EMBL" id="BARS01029707">
    <property type="protein sequence ID" value="GAG07609.1"/>
    <property type="molecule type" value="Genomic_DNA"/>
</dbReference>
<dbReference type="SUPFAM" id="SSF55781">
    <property type="entry name" value="GAF domain-like"/>
    <property type="match status" value="1"/>
</dbReference>
<gene>
    <name evidence="3" type="ORF">S01H1_46396</name>
</gene>
<proteinExistence type="predicted"/>
<feature type="non-terminal residue" evidence="3">
    <location>
        <position position="1"/>
    </location>
</feature>
<dbReference type="InterPro" id="IPR003018">
    <property type="entry name" value="GAF"/>
</dbReference>
<comment type="caution">
    <text evidence="3">The sequence shown here is derived from an EMBL/GenBank/DDBJ whole genome shotgun (WGS) entry which is preliminary data.</text>
</comment>